<evidence type="ECO:0000313" key="4">
    <source>
        <dbReference type="Proteomes" id="UP000078272"/>
    </source>
</evidence>
<organism evidence="3 4">
    <name type="scientific">Aureimonas ureilytica</name>
    <dbReference type="NCBI Taxonomy" id="401562"/>
    <lineage>
        <taxon>Bacteria</taxon>
        <taxon>Pseudomonadati</taxon>
        <taxon>Pseudomonadota</taxon>
        <taxon>Alphaproteobacteria</taxon>
        <taxon>Hyphomicrobiales</taxon>
        <taxon>Aurantimonadaceae</taxon>
        <taxon>Aureimonas</taxon>
    </lineage>
</organism>
<dbReference type="OrthoDB" id="9811489at2"/>
<evidence type="ECO:0000313" key="3">
    <source>
        <dbReference type="EMBL" id="KTQ95100.1"/>
    </source>
</evidence>
<feature type="domain" description="Isochorismatase-like" evidence="2">
    <location>
        <begin position="18"/>
        <end position="188"/>
    </location>
</feature>
<dbReference type="InterPro" id="IPR036380">
    <property type="entry name" value="Isochorismatase-like_sf"/>
</dbReference>
<gene>
    <name evidence="3" type="ORF">NS226_12925</name>
</gene>
<dbReference type="PANTHER" id="PTHR43540:SF6">
    <property type="entry name" value="ISOCHORISMATASE-LIKE DOMAIN-CONTAINING PROTEIN"/>
    <property type="match status" value="1"/>
</dbReference>
<dbReference type="CDD" id="cd00431">
    <property type="entry name" value="cysteine_hydrolases"/>
    <property type="match status" value="1"/>
</dbReference>
<dbReference type="PANTHER" id="PTHR43540">
    <property type="entry name" value="PEROXYUREIDOACRYLATE/UREIDOACRYLATE AMIDOHYDROLASE-RELATED"/>
    <property type="match status" value="1"/>
</dbReference>
<dbReference type="GO" id="GO:0016787">
    <property type="term" value="F:hydrolase activity"/>
    <property type="evidence" value="ECO:0007669"/>
    <property type="project" value="UniProtKB-KW"/>
</dbReference>
<comment type="caution">
    <text evidence="3">The sequence shown here is derived from an EMBL/GenBank/DDBJ whole genome shotgun (WGS) entry which is preliminary data.</text>
</comment>
<evidence type="ECO:0000259" key="2">
    <source>
        <dbReference type="Pfam" id="PF00857"/>
    </source>
</evidence>
<dbReference type="RefSeq" id="WP_058635335.1">
    <property type="nucleotide sequence ID" value="NZ_LDPZ01000024.1"/>
</dbReference>
<dbReference type="InterPro" id="IPR000868">
    <property type="entry name" value="Isochorismatase-like_dom"/>
</dbReference>
<dbReference type="AlphaFoldDB" id="A0A175R7B8"/>
<dbReference type="PATRIC" id="fig|401562.3.peg.2156"/>
<dbReference type="STRING" id="401562.NS365_21785"/>
<dbReference type="Pfam" id="PF00857">
    <property type="entry name" value="Isochorismatase"/>
    <property type="match status" value="1"/>
</dbReference>
<dbReference type="InterPro" id="IPR050272">
    <property type="entry name" value="Isochorismatase-like_hydrls"/>
</dbReference>
<evidence type="ECO:0000256" key="1">
    <source>
        <dbReference type="ARBA" id="ARBA00022801"/>
    </source>
</evidence>
<dbReference type="SUPFAM" id="SSF52499">
    <property type="entry name" value="Isochorismatase-like hydrolases"/>
    <property type="match status" value="1"/>
</dbReference>
<keyword evidence="1 3" id="KW-0378">Hydrolase</keyword>
<protein>
    <submittedName>
        <fullName evidence="3">Cysteine hydrolase</fullName>
    </submittedName>
</protein>
<proteinExistence type="predicted"/>
<accession>A0A175R7B8</accession>
<dbReference type="Gene3D" id="3.40.50.850">
    <property type="entry name" value="Isochorismatase-like"/>
    <property type="match status" value="1"/>
</dbReference>
<reference evidence="3 4" key="1">
    <citation type="journal article" date="2016" name="Front. Microbiol.">
        <title>Genomic Resource of Rice Seed Associated Bacteria.</title>
        <authorList>
            <person name="Midha S."/>
            <person name="Bansal K."/>
            <person name="Sharma S."/>
            <person name="Kumar N."/>
            <person name="Patil P.P."/>
            <person name="Chaudhry V."/>
            <person name="Patil P.B."/>
        </authorList>
    </citation>
    <scope>NUCLEOTIDE SEQUENCE [LARGE SCALE GENOMIC DNA]</scope>
    <source>
        <strain evidence="3 4">NS226</strain>
    </source>
</reference>
<dbReference type="EMBL" id="LDPZ01000024">
    <property type="protein sequence ID" value="KTQ95100.1"/>
    <property type="molecule type" value="Genomic_DNA"/>
</dbReference>
<sequence>MTRQDSELRFGPIGPNALHICVDLQRLFAEDTDWKTPWMARVLPQVERIAASHSERTIFTRFIPARRAGEGHGTWRRYYERWESMTLERLGDEMADLVPSLSCLAPPAAIFDKTVYSPWVDPRFDEMMQARHADTLVITGGETDVCVLGTVLGAVDRGYRVIVVMDALCSSSDAAHDAQMAVYQGRYGQQVETLSTDDLLRHWA</sequence>
<name>A0A175R7B8_9HYPH</name>
<dbReference type="Proteomes" id="UP000078272">
    <property type="component" value="Unassembled WGS sequence"/>
</dbReference>